<keyword evidence="10" id="KW-1185">Reference proteome</keyword>
<comment type="activity regulation">
    <text evidence="8">Na(+) is not transported, but it plays an essential structural role and its presence is essential for fluoride channel function.</text>
</comment>
<dbReference type="Proteomes" id="UP000014070">
    <property type="component" value="Chromosome"/>
</dbReference>
<dbReference type="InterPro" id="IPR003691">
    <property type="entry name" value="FluC"/>
</dbReference>
<evidence type="ECO:0000256" key="6">
    <source>
        <dbReference type="ARBA" id="ARBA00035120"/>
    </source>
</evidence>
<dbReference type="GO" id="GO:0062054">
    <property type="term" value="F:fluoride channel activity"/>
    <property type="evidence" value="ECO:0007669"/>
    <property type="project" value="UniProtKB-UniRule"/>
</dbReference>
<dbReference type="PANTHER" id="PTHR28259">
    <property type="entry name" value="FLUORIDE EXPORT PROTEIN 1-RELATED"/>
    <property type="match status" value="1"/>
</dbReference>
<dbReference type="STRING" id="1295009.MMINT_18880"/>
<dbReference type="Pfam" id="PF02537">
    <property type="entry name" value="CRCB"/>
    <property type="match status" value="1"/>
</dbReference>
<evidence type="ECO:0000256" key="7">
    <source>
        <dbReference type="ARBA" id="ARBA00035585"/>
    </source>
</evidence>
<evidence type="ECO:0000256" key="8">
    <source>
        <dbReference type="HAMAP-Rule" id="MF_00454"/>
    </source>
</evidence>
<feature type="transmembrane region" description="Helical" evidence="8">
    <location>
        <begin position="65"/>
        <end position="83"/>
    </location>
</feature>
<keyword evidence="8" id="KW-0406">Ion transport</keyword>
<evidence type="ECO:0000256" key="1">
    <source>
        <dbReference type="ARBA" id="ARBA00004651"/>
    </source>
</evidence>
<proteinExistence type="inferred from homology"/>
<dbReference type="HOGENOM" id="CLU_114342_1_2_2"/>
<keyword evidence="4 8" id="KW-1133">Transmembrane helix</keyword>
<keyword evidence="8" id="KW-0813">Transport</keyword>
<keyword evidence="8" id="KW-0407">Ion channel</keyword>
<name>R9T8D3_METII</name>
<dbReference type="EMBL" id="CP005934">
    <property type="protein sequence ID" value="AGN27162.1"/>
    <property type="molecule type" value="Genomic_DNA"/>
</dbReference>
<feature type="binding site" evidence="8">
    <location>
        <position position="73"/>
    </location>
    <ligand>
        <name>Na(+)</name>
        <dbReference type="ChEBI" id="CHEBI:29101"/>
        <note>structural</note>
    </ligand>
</feature>
<keyword evidence="2 8" id="KW-1003">Cell membrane</keyword>
<protein>
    <recommendedName>
        <fullName evidence="8">Fluoride-specific ion channel FluC</fullName>
    </recommendedName>
</protein>
<organism evidence="9 10">
    <name type="scientific">Methanomassiliicoccus intestinalis (strain Issoire-Mx1)</name>
    <dbReference type="NCBI Taxonomy" id="1295009"/>
    <lineage>
        <taxon>Archaea</taxon>
        <taxon>Methanobacteriati</taxon>
        <taxon>Thermoplasmatota</taxon>
        <taxon>Thermoplasmata</taxon>
        <taxon>Methanomassiliicoccales</taxon>
        <taxon>Methanomassiliicoccaceae</taxon>
        <taxon>Methanomassiliicoccus</taxon>
    </lineage>
</organism>
<keyword evidence="8" id="KW-0915">Sodium</keyword>
<comment type="function">
    <text evidence="8">Fluoride-specific ion channel. Important for reducing fluoride concentration in the cell, thus reducing its toxicity.</text>
</comment>
<keyword evidence="8" id="KW-0479">Metal-binding</keyword>
<dbReference type="GO" id="GO:0005886">
    <property type="term" value="C:plasma membrane"/>
    <property type="evidence" value="ECO:0007669"/>
    <property type="project" value="UniProtKB-SubCell"/>
</dbReference>
<dbReference type="KEGG" id="mer:MMINT_18880"/>
<dbReference type="AlphaFoldDB" id="R9T8D3"/>
<evidence type="ECO:0000313" key="10">
    <source>
        <dbReference type="Proteomes" id="UP000014070"/>
    </source>
</evidence>
<evidence type="ECO:0000313" key="9">
    <source>
        <dbReference type="EMBL" id="AGN27162.1"/>
    </source>
</evidence>
<dbReference type="GO" id="GO:0140114">
    <property type="term" value="P:cellular detoxification of fluoride"/>
    <property type="evidence" value="ECO:0007669"/>
    <property type="project" value="UniProtKB-UniRule"/>
</dbReference>
<dbReference type="PANTHER" id="PTHR28259:SF1">
    <property type="entry name" value="FLUORIDE EXPORT PROTEIN 1-RELATED"/>
    <property type="match status" value="1"/>
</dbReference>
<feature type="transmembrane region" description="Helical" evidence="8">
    <location>
        <begin position="32"/>
        <end position="53"/>
    </location>
</feature>
<dbReference type="GeneID" id="41324233"/>
<keyword evidence="3 8" id="KW-0812">Transmembrane</keyword>
<evidence type="ECO:0000256" key="4">
    <source>
        <dbReference type="ARBA" id="ARBA00022989"/>
    </source>
</evidence>
<comment type="catalytic activity">
    <reaction evidence="7">
        <text>fluoride(in) = fluoride(out)</text>
        <dbReference type="Rhea" id="RHEA:76159"/>
        <dbReference type="ChEBI" id="CHEBI:17051"/>
    </reaction>
    <physiologicalReaction direction="left-to-right" evidence="7">
        <dbReference type="Rhea" id="RHEA:76160"/>
    </physiologicalReaction>
</comment>
<dbReference type="FunCoup" id="R9T8D3">
    <property type="interactions" value="2"/>
</dbReference>
<comment type="similarity">
    <text evidence="6 8">Belongs to the fluoride channel Fluc/FEX (TC 1.A.43) family.</text>
</comment>
<reference evidence="9 10" key="1">
    <citation type="journal article" date="2013" name="Genome Announc.">
        <title>Genome sequence of 'Candidatus Methanomassiliicoccus intestinalis' Issoire-Mx1, a third thermoplasmatales-related methanogenic archaeon from human feces.</title>
        <authorList>
            <person name="Borrel G."/>
            <person name="Harris H.M."/>
            <person name="Parisot N."/>
            <person name="Gaci N."/>
            <person name="Tottey W."/>
            <person name="Mihajlovski A."/>
            <person name="Deane J."/>
            <person name="Gribaldo S."/>
            <person name="Bardot O."/>
            <person name="Peyretaillade E."/>
            <person name="Peyret P."/>
            <person name="O'Toole P.W."/>
            <person name="Brugere J.F."/>
        </authorList>
    </citation>
    <scope>NUCLEOTIDE SEQUENCE [LARGE SCALE GENOMIC DNA]</scope>
    <source>
        <strain evidence="9 10">Issoire-Mx1</strain>
    </source>
</reference>
<keyword evidence="5 8" id="KW-0472">Membrane</keyword>
<sequence length="126" mass="13465">MKYDILLVFLGGGFGAVIRELLVMLIPSESLLSLPVFIANMTASFFVGILAGLISKSKITGSQSAFLSVGLMGGLSTFSTFIYEIVLQIKTIDAVLVVYVFLTLAIGLMFVMAGLKIGSYKSRSVL</sequence>
<dbReference type="RefSeq" id="WP_020449687.1">
    <property type="nucleotide sequence ID" value="NC_021353.1"/>
</dbReference>
<evidence type="ECO:0000256" key="3">
    <source>
        <dbReference type="ARBA" id="ARBA00022692"/>
    </source>
</evidence>
<dbReference type="HAMAP" id="MF_00454">
    <property type="entry name" value="FluC"/>
    <property type="match status" value="1"/>
</dbReference>
<evidence type="ECO:0000256" key="5">
    <source>
        <dbReference type="ARBA" id="ARBA00023136"/>
    </source>
</evidence>
<feature type="transmembrane region" description="Helical" evidence="8">
    <location>
        <begin position="7"/>
        <end position="26"/>
    </location>
</feature>
<feature type="transmembrane region" description="Helical" evidence="8">
    <location>
        <begin position="95"/>
        <end position="115"/>
    </location>
</feature>
<dbReference type="GO" id="GO:0046872">
    <property type="term" value="F:metal ion binding"/>
    <property type="evidence" value="ECO:0007669"/>
    <property type="project" value="UniProtKB-KW"/>
</dbReference>
<comment type="subcellular location">
    <subcellularLocation>
        <location evidence="1 8">Cell membrane</location>
        <topology evidence="1 8">Multi-pass membrane protein</topology>
    </subcellularLocation>
</comment>
<gene>
    <name evidence="9" type="primary">ccrB</name>
    <name evidence="8" type="synonym">crcB</name>
    <name evidence="8" type="synonym">fluC</name>
    <name evidence="9" type="ORF">MMINT_18880</name>
</gene>
<accession>R9T8D3</accession>
<dbReference type="InParanoid" id="R9T8D3"/>
<evidence type="ECO:0000256" key="2">
    <source>
        <dbReference type="ARBA" id="ARBA00022475"/>
    </source>
</evidence>
<feature type="binding site" evidence="8">
    <location>
        <position position="76"/>
    </location>
    <ligand>
        <name>Na(+)</name>
        <dbReference type="ChEBI" id="CHEBI:29101"/>
        <note>structural</note>
    </ligand>
</feature>